<feature type="transmembrane region" description="Helical" evidence="8">
    <location>
        <begin position="191"/>
        <end position="212"/>
    </location>
</feature>
<evidence type="ECO:0000256" key="6">
    <source>
        <dbReference type="ARBA" id="ARBA00022989"/>
    </source>
</evidence>
<dbReference type="GO" id="GO:0055085">
    <property type="term" value="P:transmembrane transport"/>
    <property type="evidence" value="ECO:0007669"/>
    <property type="project" value="InterPro"/>
</dbReference>
<keyword evidence="6 8" id="KW-1133">Transmembrane helix</keyword>
<reference evidence="9 10" key="1">
    <citation type="submission" date="2014-07" db="EMBL/GenBank/DDBJ databases">
        <authorList>
            <person name="Wibberg Daniel"/>
        </authorList>
    </citation>
    <scope>NUCLEOTIDE SEQUENCE [LARGE SCALE GENOMIC DNA]</scope>
</reference>
<dbReference type="InterPro" id="IPR038770">
    <property type="entry name" value="Na+/solute_symporter_sf"/>
</dbReference>
<evidence type="ECO:0000256" key="7">
    <source>
        <dbReference type="ARBA" id="ARBA00023136"/>
    </source>
</evidence>
<feature type="transmembrane region" description="Helical" evidence="8">
    <location>
        <begin position="128"/>
        <end position="148"/>
    </location>
</feature>
<dbReference type="InterPro" id="IPR004776">
    <property type="entry name" value="Mem_transp_PIN-like"/>
</dbReference>
<evidence type="ECO:0000313" key="10">
    <source>
        <dbReference type="Proteomes" id="UP000040576"/>
    </source>
</evidence>
<dbReference type="Pfam" id="PF03547">
    <property type="entry name" value="Mem_trans"/>
    <property type="match status" value="1"/>
</dbReference>
<gene>
    <name evidence="9" type="ORF">BT1A1_0876</name>
</gene>
<feature type="transmembrane region" description="Helical" evidence="8">
    <location>
        <begin position="160"/>
        <end position="179"/>
    </location>
</feature>
<sequence>MIQELFTTLFHVIVPLSLPVIAGVLLDRYKQIDIGPLVTLVLYYLTPVLIFERLMKADVSYHDVYLTLAYSLLSLLFLWAVSNGFGKLFKLSSSDTASLTLISAFTNSVNYGIPLILLAFGQAGLDKATVYIVLQMVIVNTIGIYFAARSHFRIKEAIKSVFSLPAIYASLLALLLRSFQIHLPEPIDTGVSMISAAYSPIVLAILGMQMMNVKTSSIKNKEQVTFWTGMGIRMIIAPIISLLCLFLLKIDGILHSVLFVLSCMPVAVNAGILAQKFYASPQIVTKTILWTTLLSFIFLPIIIVWVH</sequence>
<keyword evidence="5 8" id="KW-0812">Transmembrane</keyword>
<accession>A0A090KPY7</accession>
<keyword evidence="10" id="KW-1185">Reference proteome</keyword>
<dbReference type="PANTHER" id="PTHR36838">
    <property type="entry name" value="AUXIN EFFLUX CARRIER FAMILY PROTEIN"/>
    <property type="match status" value="1"/>
</dbReference>
<proteinExistence type="inferred from homology"/>
<comment type="similarity">
    <text evidence="2">Belongs to the auxin efflux carrier (TC 2.A.69) family.</text>
</comment>
<keyword evidence="3" id="KW-0813">Transport</keyword>
<dbReference type="Gene3D" id="1.20.1530.20">
    <property type="match status" value="1"/>
</dbReference>
<dbReference type="EMBL" id="CCRF01000035">
    <property type="protein sequence ID" value="CEE00724.1"/>
    <property type="molecule type" value="Genomic_DNA"/>
</dbReference>
<keyword evidence="7 8" id="KW-0472">Membrane</keyword>
<evidence type="ECO:0000256" key="5">
    <source>
        <dbReference type="ARBA" id="ARBA00022692"/>
    </source>
</evidence>
<feature type="transmembrane region" description="Helical" evidence="8">
    <location>
        <begin position="6"/>
        <end position="26"/>
    </location>
</feature>
<evidence type="ECO:0000256" key="2">
    <source>
        <dbReference type="ARBA" id="ARBA00010145"/>
    </source>
</evidence>
<evidence type="ECO:0000256" key="3">
    <source>
        <dbReference type="ARBA" id="ARBA00022448"/>
    </source>
</evidence>
<evidence type="ECO:0000256" key="1">
    <source>
        <dbReference type="ARBA" id="ARBA00004651"/>
    </source>
</evidence>
<evidence type="ECO:0000256" key="4">
    <source>
        <dbReference type="ARBA" id="ARBA00022475"/>
    </source>
</evidence>
<evidence type="ECO:0000256" key="8">
    <source>
        <dbReference type="SAM" id="Phobius"/>
    </source>
</evidence>
<organism evidence="9 10">
    <name type="scientific">Caldibacillus thermoamylovorans</name>
    <dbReference type="NCBI Taxonomy" id="35841"/>
    <lineage>
        <taxon>Bacteria</taxon>
        <taxon>Bacillati</taxon>
        <taxon>Bacillota</taxon>
        <taxon>Bacilli</taxon>
        <taxon>Bacillales</taxon>
        <taxon>Bacillaceae</taxon>
        <taxon>Caldibacillus</taxon>
    </lineage>
</organism>
<dbReference type="GO" id="GO:0005886">
    <property type="term" value="C:plasma membrane"/>
    <property type="evidence" value="ECO:0007669"/>
    <property type="project" value="UniProtKB-SubCell"/>
</dbReference>
<dbReference type="AlphaFoldDB" id="A0A090KPY7"/>
<keyword evidence="4" id="KW-1003">Cell membrane</keyword>
<dbReference type="PANTHER" id="PTHR36838:SF1">
    <property type="entry name" value="SLR1864 PROTEIN"/>
    <property type="match status" value="1"/>
</dbReference>
<feature type="transmembrane region" description="Helical" evidence="8">
    <location>
        <begin position="287"/>
        <end position="306"/>
    </location>
</feature>
<evidence type="ECO:0000313" key="9">
    <source>
        <dbReference type="EMBL" id="CEE00724.1"/>
    </source>
</evidence>
<name>A0A090KPY7_9BACI</name>
<dbReference type="RefSeq" id="WP_034768489.1">
    <property type="nucleotide sequence ID" value="NZ_CCRF01000035.1"/>
</dbReference>
<feature type="transmembrane region" description="Helical" evidence="8">
    <location>
        <begin position="254"/>
        <end position="275"/>
    </location>
</feature>
<comment type="subcellular location">
    <subcellularLocation>
        <location evidence="1">Cell membrane</location>
        <topology evidence="1">Multi-pass membrane protein</topology>
    </subcellularLocation>
</comment>
<feature type="transmembrane region" description="Helical" evidence="8">
    <location>
        <begin position="97"/>
        <end position="122"/>
    </location>
</feature>
<feature type="transmembrane region" description="Helical" evidence="8">
    <location>
        <begin position="33"/>
        <end position="52"/>
    </location>
</feature>
<feature type="transmembrane region" description="Helical" evidence="8">
    <location>
        <begin position="64"/>
        <end position="85"/>
    </location>
</feature>
<feature type="transmembrane region" description="Helical" evidence="8">
    <location>
        <begin position="224"/>
        <end position="248"/>
    </location>
</feature>
<dbReference type="Proteomes" id="UP000040576">
    <property type="component" value="Unassembled WGS sequence"/>
</dbReference>
<protein>
    <submittedName>
        <fullName evidence="9">Permease</fullName>
    </submittedName>
</protein>